<dbReference type="Proteomes" id="UP000586918">
    <property type="component" value="Unassembled WGS sequence"/>
</dbReference>
<protein>
    <submittedName>
        <fullName evidence="2">IS701 family transposase</fullName>
    </submittedName>
</protein>
<dbReference type="SUPFAM" id="SSF53098">
    <property type="entry name" value="Ribonuclease H-like"/>
    <property type="match status" value="1"/>
</dbReference>
<dbReference type="InterPro" id="IPR039365">
    <property type="entry name" value="IS701-like"/>
</dbReference>
<evidence type="ECO:0000313" key="3">
    <source>
        <dbReference type="Proteomes" id="UP000586918"/>
    </source>
</evidence>
<dbReference type="AlphaFoldDB" id="A0A848DLY3"/>
<dbReference type="PANTHER" id="PTHR33627:SF1">
    <property type="entry name" value="TRANSPOSASE"/>
    <property type="match status" value="1"/>
</dbReference>
<sequence length="422" mass="47252">MAQVRPRLVAFAAGMLGGLVRSDQRAKGELYLRGLLLDGRRKSMQPMAARLGVDHQQLQQFVTSSTWDYGEVRGRLARWAQEFIDPRAYVIDDTGFPKDGVDSPGVARMYSGSLGKVGNCQIGVSVHAVTDWASAAIDWRLFLPKSWDDATVDGDDDPEAAAEIRRRRARSKIPDQVRHREKWRQALDMLDEITGDEQAGGWGLHPRPVVADAGYGDCTEFRLELEARGLPYVLAVQATTSAYLADAQPMTPPYRGRGRPPVPRYPDARSTLAALALTAGRRALRRVTWRHGTRKHPGNPTAAMTSRFLALRVRPANRDIPRAPDGTLPECWLIAEWPPGKPEPTDYWLSTMAPDTPLRELVRLAKIRWRIEHDYRELKDGLGLDHFEGRSYLGWHRHVTLTALAQAFCTSLRYDPKAPAPA</sequence>
<dbReference type="InterPro" id="IPR012337">
    <property type="entry name" value="RNaseH-like_sf"/>
</dbReference>
<dbReference type="PANTHER" id="PTHR33627">
    <property type="entry name" value="TRANSPOSASE"/>
    <property type="match status" value="1"/>
</dbReference>
<reference evidence="2 3" key="1">
    <citation type="submission" date="2020-04" db="EMBL/GenBank/DDBJ databases">
        <authorList>
            <person name="Klaysubun C."/>
            <person name="Duangmal K."/>
            <person name="Lipun K."/>
        </authorList>
    </citation>
    <scope>NUCLEOTIDE SEQUENCE [LARGE SCALE GENOMIC DNA]</scope>
    <source>
        <strain evidence="2 3">DSM 45300</strain>
    </source>
</reference>
<feature type="domain" description="Transposase IS701-like DDE" evidence="1">
    <location>
        <begin position="16"/>
        <end position="295"/>
    </location>
</feature>
<proteinExistence type="predicted"/>
<evidence type="ECO:0000313" key="2">
    <source>
        <dbReference type="EMBL" id="NMH93516.1"/>
    </source>
</evidence>
<dbReference type="Pfam" id="PF13546">
    <property type="entry name" value="DDE_5"/>
    <property type="match status" value="1"/>
</dbReference>
<dbReference type="InterPro" id="IPR038721">
    <property type="entry name" value="IS701-like_DDE_dom"/>
</dbReference>
<evidence type="ECO:0000259" key="1">
    <source>
        <dbReference type="Pfam" id="PF13546"/>
    </source>
</evidence>
<dbReference type="NCBIfam" id="NF033540">
    <property type="entry name" value="transpos_IS701"/>
    <property type="match status" value="1"/>
</dbReference>
<keyword evidence="3" id="KW-1185">Reference proteome</keyword>
<comment type="caution">
    <text evidence="2">The sequence shown here is derived from an EMBL/GenBank/DDBJ whole genome shotgun (WGS) entry which is preliminary data.</text>
</comment>
<dbReference type="EMBL" id="JAAXKZ010000071">
    <property type="protein sequence ID" value="NMH93516.1"/>
    <property type="molecule type" value="Genomic_DNA"/>
</dbReference>
<gene>
    <name evidence="2" type="ORF">HF519_18445</name>
</gene>
<accession>A0A848DLY3</accession>
<organism evidence="2 3">
    <name type="scientific">Pseudonocardia bannensis</name>
    <dbReference type="NCBI Taxonomy" id="630973"/>
    <lineage>
        <taxon>Bacteria</taxon>
        <taxon>Bacillati</taxon>
        <taxon>Actinomycetota</taxon>
        <taxon>Actinomycetes</taxon>
        <taxon>Pseudonocardiales</taxon>
        <taxon>Pseudonocardiaceae</taxon>
        <taxon>Pseudonocardia</taxon>
    </lineage>
</organism>
<name>A0A848DLY3_9PSEU</name>